<evidence type="ECO:0000256" key="3">
    <source>
        <dbReference type="ARBA" id="ARBA00022806"/>
    </source>
</evidence>
<evidence type="ECO:0000313" key="9">
    <source>
        <dbReference type="Proteomes" id="UP000304928"/>
    </source>
</evidence>
<evidence type="ECO:0000259" key="7">
    <source>
        <dbReference type="PROSITE" id="PS51194"/>
    </source>
</evidence>
<dbReference type="InterPro" id="IPR059032">
    <property type="entry name" value="WHD_DDX60"/>
</dbReference>
<dbReference type="Pfam" id="PF26076">
    <property type="entry name" value="WHD_DDX60"/>
    <property type="match status" value="1"/>
</dbReference>
<organism evidence="8 9">
    <name type="scientific">Aureobasidium pullulans</name>
    <name type="common">Black yeast</name>
    <name type="synonym">Pullularia pullulans</name>
    <dbReference type="NCBI Taxonomy" id="5580"/>
    <lineage>
        <taxon>Eukaryota</taxon>
        <taxon>Fungi</taxon>
        <taxon>Dikarya</taxon>
        <taxon>Ascomycota</taxon>
        <taxon>Pezizomycotina</taxon>
        <taxon>Dothideomycetes</taxon>
        <taxon>Dothideomycetidae</taxon>
        <taxon>Dothideales</taxon>
        <taxon>Saccotheciaceae</taxon>
        <taxon>Aureobasidium</taxon>
    </lineage>
</organism>
<evidence type="ECO:0000256" key="1">
    <source>
        <dbReference type="ARBA" id="ARBA00022741"/>
    </source>
</evidence>
<dbReference type="GO" id="GO:0005524">
    <property type="term" value="F:ATP binding"/>
    <property type="evidence" value="ECO:0007669"/>
    <property type="project" value="UniProtKB-KW"/>
</dbReference>
<dbReference type="PANTHER" id="PTHR44533:SF4">
    <property type="entry name" value="DEAD_H RNA HELICASE, PUTATIVE-RELATED"/>
    <property type="match status" value="1"/>
</dbReference>
<keyword evidence="1" id="KW-0547">Nucleotide-binding</keyword>
<keyword evidence="2 8" id="KW-0378">Hydrolase</keyword>
<evidence type="ECO:0000259" key="6">
    <source>
        <dbReference type="PROSITE" id="PS51192"/>
    </source>
</evidence>
<dbReference type="CDD" id="cd18795">
    <property type="entry name" value="SF2_C_Ski2"/>
    <property type="match status" value="1"/>
</dbReference>
<dbReference type="PROSITE" id="PS51194">
    <property type="entry name" value="HELICASE_CTER"/>
    <property type="match status" value="1"/>
</dbReference>
<dbReference type="SMART" id="SM00487">
    <property type="entry name" value="DEXDc"/>
    <property type="match status" value="1"/>
</dbReference>
<dbReference type="GO" id="GO:0004386">
    <property type="term" value="F:helicase activity"/>
    <property type="evidence" value="ECO:0007669"/>
    <property type="project" value="UniProtKB-KW"/>
</dbReference>
<dbReference type="InterPro" id="IPR027417">
    <property type="entry name" value="P-loop_NTPase"/>
</dbReference>
<dbReference type="Pfam" id="PF00270">
    <property type="entry name" value="DEAD"/>
    <property type="match status" value="1"/>
</dbReference>
<dbReference type="InterPro" id="IPR011545">
    <property type="entry name" value="DEAD/DEAH_box_helicase_dom"/>
</dbReference>
<dbReference type="GO" id="GO:0016787">
    <property type="term" value="F:hydrolase activity"/>
    <property type="evidence" value="ECO:0007669"/>
    <property type="project" value="UniProtKB-KW"/>
</dbReference>
<feature type="compositionally biased region" description="Basic and acidic residues" evidence="5">
    <location>
        <begin position="1199"/>
        <end position="1210"/>
    </location>
</feature>
<reference evidence="8 9" key="1">
    <citation type="submission" date="2018-10" db="EMBL/GenBank/DDBJ databases">
        <title>Fifty Aureobasidium pullulans genomes reveal a recombining polyextremotolerant generalist.</title>
        <authorList>
            <person name="Gostincar C."/>
            <person name="Turk M."/>
            <person name="Zajc J."/>
            <person name="Gunde-Cimerman N."/>
        </authorList>
    </citation>
    <scope>NUCLEOTIDE SEQUENCE [LARGE SCALE GENOMIC DNA]</scope>
    <source>
        <strain evidence="8 9">EXF-10507</strain>
    </source>
</reference>
<evidence type="ECO:0000313" key="8">
    <source>
        <dbReference type="EMBL" id="THW93844.1"/>
    </source>
</evidence>
<feature type="domain" description="Helicase ATP-binding" evidence="6">
    <location>
        <begin position="780"/>
        <end position="950"/>
    </location>
</feature>
<dbReference type="InterPro" id="IPR014001">
    <property type="entry name" value="Helicase_ATP-bd"/>
</dbReference>
<dbReference type="GO" id="GO:0003676">
    <property type="term" value="F:nucleic acid binding"/>
    <property type="evidence" value="ECO:0007669"/>
    <property type="project" value="InterPro"/>
</dbReference>
<dbReference type="GO" id="GO:0005737">
    <property type="term" value="C:cytoplasm"/>
    <property type="evidence" value="ECO:0007669"/>
    <property type="project" value="TreeGrafter"/>
</dbReference>
<feature type="domain" description="Helicase C-terminal" evidence="7">
    <location>
        <begin position="1221"/>
        <end position="1380"/>
    </location>
</feature>
<keyword evidence="4" id="KW-0067">ATP-binding</keyword>
<dbReference type="Pfam" id="PF23002">
    <property type="entry name" value="PIN-like_DDX60"/>
    <property type="match status" value="1"/>
</dbReference>
<dbReference type="EMBL" id="QZAR01000020">
    <property type="protein sequence ID" value="THW93844.1"/>
    <property type="molecule type" value="Genomic_DNA"/>
</dbReference>
<dbReference type="Gene3D" id="3.40.50.300">
    <property type="entry name" value="P-loop containing nucleotide triphosphate hydrolases"/>
    <property type="match status" value="2"/>
</dbReference>
<protein>
    <submittedName>
        <fullName evidence="8">P-loop containing nucleoside triphosphate hydrolase protein</fullName>
    </submittedName>
</protein>
<keyword evidence="3" id="KW-0347">Helicase</keyword>
<evidence type="ECO:0000256" key="2">
    <source>
        <dbReference type="ARBA" id="ARBA00022801"/>
    </source>
</evidence>
<sequence length="1815" mass="203414">MLSLRARLAQTPHSLRPFNMATDGVQQDIEYVDVEDISRSEEDQKILQGYHRLSSRRVDLVGDFAGQELFAIEGDSLLLQCFENSLLDFEDGFQLLHAVYLVEEYLAQLQRRNCRFHVAFFEAHRQLCIPQSVKSIHRSKYLLTRAAIIRHLQSNLISDKVQIHCFSDLHDQAFDDYLRNSAVYFLMCHDGARSYTTQESDVPDPRTQLRSMIVHFILTGYNVALINGSEFVDTKIMAMVLETKKLSHTLDSSLNTNLKSSSDVSEPTSFAEIKEIGTHTPDITERERLTVMALSRLAKTSSSSPQIQQFTHDLLAHTALLHALPLSSRSLQHVSALSEYAEHLSNFCNQATEILRSENWSQYHQGLETNECDVADLFDGRLFNVVSKGLDLSSMPDSMQKKFNKLSESLKAVSDISVSKTERKLDVSSLDATPTSPTGNMSVLPFSNPVFDQHLASIHLGIDDNASEETSRPSARIFQEVSHWHNAKRPIQTKNTPVLSPRDELRARRRNQKYMDEMQKYAASLTNSVGRALEPETLLVKSAAASKVAQKTENKKTTAEPAKVESSKKGGNPKGGKKNVKVSGKQAAQEAAAAFQAKKSEAADSKVMQAWHIILKSLSAESDLPSRYIKTKDYFSTLPKEKREILGAEVQLFSLSTLVEIAIQSGKTTDQDTSGIVAFIWHTARNLVQCDNMTKTICEKIKLTVDSFALPPVDIPKPTEDKSLPFRFALPLQSTDLVKSKLSSKAFQLLHCGPFLDRSMDAAPDSRVDFEPDGWQRKVLDGIDDNKSLFVVAPTSAGKTFISFYAMRKVIEADDEGVLVYVAPTKALVNQIAAEIQGRYSKKFKYPGKSVWAIHTRDHRINNATGCQVLVTVPHVLQIMLLAPSHANSWATRVKRIIFDEVHCIGQAEDGVVWEQLLLLAPCPVIALSATVGNPDVFSDWLATTEKAMGIDFEMVRHPYRYSDLRKFYYDPPKKFLFDGLGQKKGLPTLGLDGTTGFEYLHPVACLINRSAGLPDDLSFEPRDCYTLWKAMKEHSNDKYSLPAELDPTTALPSVIRKQDVLKWEAGLKKVLAAWMEDTASPFNAVFATLSGKQAQKEDLYAPTAKRTGQREAQNVADDDFLPLLCRLHEQEALPAILFNYDRTRCEDICAKIHDDLKEAEDQWKATDPKWKVKVAQWEAWKKEQERKGAKASKAKSKKPAEEGMTKADMQRDAADTDANGFEGFDPAAPQEGYHFCNFKAIQASELADYMRELEWRRVPQWLIVALTRGIAVHHSGMNRKYRQVVEILFRKGFLRVVVATGTLALGINMPCKTVVFTGESVFLTALEYRQCAGRAGRRGFDLLGNVVFQNMQHEKVLRLMSSRLPDLNGHFPVTTTLVLRLFTLLHGSNNSKYAASCINSLLSQPRLHMGGPSFKDQTLHHLRFSIEYLRRQHLLDAKGATLNFAGLVSHLYFTENSSFAFHALLKEGYLHRLCADIDNNAESVVNTLMLVMSHLFGRVYCRKSDAEYREKVVKPSSSIVFLPPLPEEAANVLNEHGQQTLDIFSTYVRTFVDQHVKKADDTLPLTSRQVGCSSVESAPKLDEVSLPSTKIRSPFVALSGHTDNFRSISELCRSVRSGVFLEESAIPHVAMLSQDLDQPLNAYLVDFFKHGDVKTLEKANGIRRGDVWFMLNDFSLVLATIITSLLNFMKLKVGSDMDFLDTMGELDTLEEAEDETVAVKEDGEAVPAPSEAPKAAMATITKKKAKKAESWEDMADEEEVIEKDYNEAAAKLDELNFDSAAWEGQGGEKGLLKVLKAFQRLHSEFNLKFKAMWA</sequence>
<feature type="region of interest" description="Disordered" evidence="5">
    <location>
        <begin position="1184"/>
        <end position="1210"/>
    </location>
</feature>
<gene>
    <name evidence="8" type="ORF">D6D15_02111</name>
</gene>
<evidence type="ECO:0000256" key="4">
    <source>
        <dbReference type="ARBA" id="ARBA00022840"/>
    </source>
</evidence>
<dbReference type="Pfam" id="PF00271">
    <property type="entry name" value="Helicase_C"/>
    <property type="match status" value="1"/>
</dbReference>
<dbReference type="SUPFAM" id="SSF52540">
    <property type="entry name" value="P-loop containing nucleoside triphosphate hydrolases"/>
    <property type="match status" value="1"/>
</dbReference>
<dbReference type="PROSITE" id="PS51192">
    <property type="entry name" value="HELICASE_ATP_BIND_1"/>
    <property type="match status" value="1"/>
</dbReference>
<dbReference type="Proteomes" id="UP000304928">
    <property type="component" value="Unassembled WGS sequence"/>
</dbReference>
<comment type="caution">
    <text evidence="8">The sequence shown here is derived from an EMBL/GenBank/DDBJ whole genome shotgun (WGS) entry which is preliminary data.</text>
</comment>
<dbReference type="FunFam" id="3.40.50.300:FF:001039">
    <property type="entry name" value="ATP-dependent RNA helicase DDX60"/>
    <property type="match status" value="1"/>
</dbReference>
<dbReference type="PANTHER" id="PTHR44533">
    <property type="entry name" value="DEAD/H RNA HELICASE, PUTATIVE-RELATED"/>
    <property type="match status" value="1"/>
</dbReference>
<dbReference type="InterPro" id="IPR001650">
    <property type="entry name" value="Helicase_C-like"/>
</dbReference>
<dbReference type="InterPro" id="IPR055124">
    <property type="entry name" value="PIN-like_DDX60"/>
</dbReference>
<dbReference type="InterPro" id="IPR052431">
    <property type="entry name" value="SKI2_subfamily_helicases"/>
</dbReference>
<name>A0A4S9BKR8_AURPU</name>
<proteinExistence type="predicted"/>
<feature type="compositionally biased region" description="Basic and acidic residues" evidence="5">
    <location>
        <begin position="550"/>
        <end position="568"/>
    </location>
</feature>
<dbReference type="SMART" id="SM00490">
    <property type="entry name" value="HELICc"/>
    <property type="match status" value="1"/>
</dbReference>
<accession>A0A4S9BKR8</accession>
<feature type="region of interest" description="Disordered" evidence="5">
    <location>
        <begin position="545"/>
        <end position="584"/>
    </location>
</feature>
<evidence type="ECO:0000256" key="5">
    <source>
        <dbReference type="SAM" id="MobiDB-lite"/>
    </source>
</evidence>